<gene>
    <name evidence="1" type="ORF">CDA63_19600</name>
</gene>
<name>A0A246FFV2_9BACT</name>
<evidence type="ECO:0000313" key="2">
    <source>
        <dbReference type="Proteomes" id="UP000197277"/>
    </source>
</evidence>
<dbReference type="AlphaFoldDB" id="A0A246FFV2"/>
<protein>
    <submittedName>
        <fullName evidence="1">Uncharacterized protein</fullName>
    </submittedName>
</protein>
<reference evidence="1 2" key="1">
    <citation type="submission" date="2017-06" db="EMBL/GenBank/DDBJ databases">
        <title>Hymenobacter amundsenii sp. nov. isolated from regoliths in Antarctica.</title>
        <authorList>
            <person name="Sedlacek I."/>
            <person name="Kralova S."/>
            <person name="Pantucek R."/>
            <person name="Svec P."/>
            <person name="Holochova P."/>
            <person name="Stankova E."/>
            <person name="Vrbovska V."/>
            <person name="Busse H.-J."/>
        </authorList>
    </citation>
    <scope>NUCLEOTIDE SEQUENCE [LARGE SCALE GENOMIC DNA]</scope>
    <source>
        <strain evidence="1 2">CCM 8682</strain>
    </source>
</reference>
<accession>A0A246FFV2</accession>
<dbReference type="EMBL" id="NIRR01000071">
    <property type="protein sequence ID" value="OWP61400.1"/>
    <property type="molecule type" value="Genomic_DNA"/>
</dbReference>
<sequence length="89" mass="10328">MVVKSTVAVAELLDECSRVELSRSLHHKKLLGKHFWLRNRTSNWCWIQYQDFCNSHAPYFELDEAEVAVSIKIYVVLTFGLLESVLDEA</sequence>
<proteinExistence type="predicted"/>
<organism evidence="1 2">
    <name type="scientific">Hymenobacter amundsenii</name>
    <dbReference type="NCBI Taxonomy" id="2006685"/>
    <lineage>
        <taxon>Bacteria</taxon>
        <taxon>Pseudomonadati</taxon>
        <taxon>Bacteroidota</taxon>
        <taxon>Cytophagia</taxon>
        <taxon>Cytophagales</taxon>
        <taxon>Hymenobacteraceae</taxon>
        <taxon>Hymenobacter</taxon>
    </lineage>
</organism>
<keyword evidence="2" id="KW-1185">Reference proteome</keyword>
<dbReference type="Proteomes" id="UP000197277">
    <property type="component" value="Unassembled WGS sequence"/>
</dbReference>
<comment type="caution">
    <text evidence="1">The sequence shown here is derived from an EMBL/GenBank/DDBJ whole genome shotgun (WGS) entry which is preliminary data.</text>
</comment>
<evidence type="ECO:0000313" key="1">
    <source>
        <dbReference type="EMBL" id="OWP61400.1"/>
    </source>
</evidence>